<gene>
    <name evidence="6" type="ORF">KY290_038589</name>
</gene>
<sequence length="946" mass="108555">MDEPDQLELLNHLEGILESDPLIDEIGFIHPSQFVLLNEDVGTPSTSVGSVQKTNFRTLFWIRDHKLGISTKVLFPLYVAVKNAFVEAYKNYKVLHRDDKNASMCSSSSSLSLESELMKHSRALLILSCDFGTAWNSRKLVLSKKQSLSMFMNELIFSSVILSHSPKSEQAWSQRRWVIKMIAGNCTNLQEIMERESELVKKLAERSKMNYCAWYHRCWLVSYMSAEQVLQEFNKSREWAGLHVADNSCFHYRERLMLRLFEESEHSQDQDASFDPELHKLLKDEFNWVEKLIKRYVGREALWLHRRFLLTYWIRYFACGDHDRSLPSNQRNIRTVDIDMLIDNELELFRSCTILPDSDFEDYQAQATFAATYMVWLKKQLAGALAIDIQKVETSRLKSLLTNRKHNTSDMAGFSAHRCIATAAALSDVFATWIHPANYRDRDVFTMKEFILPPIFCEENDQIDACYFTSLRHGEVSFQNFKLMCLDSGNNIEFLISAILFINYKLRRKSQDFSKVFCFELFRPELLFTCPKIPMESAPPAAATKVSRSTVEKAVDALLKWKESKSKTEKPQLLPQDDFIYLNLTLKKIPPKPRTNAFRIPFPHPLHDASSELCLIIDDRPNSKLTSDAAKKIIKSQNIPITKVIKLSKLKTNYKPFEAKRKLCDSYDLFLVDRRIVHLLPKLLGKQFFKKKKLPLPLDLTHKNWKEQVERACGSGLFYLRTGTCCMMRIGKGSMDSAQIVDNAFEAIKGVVQVVPKKWGGVRSLHLRLSDSLALPLYQALPEIKLKIQGFKEKEAEVRDEEVSGGLVEVEESGRKVEEGSGKKKGKNKGRIHEVRYMDLDSGVDELGSDDDDVGNNEEEENSDEDIEESDDHEVEKVKKGKTEKGSILSELNGEKKAKKLKKAEQQMKSKLSLKDGKKKKKSSELEKKLKDGSVKAKSKRSKISA</sequence>
<feature type="region of interest" description="Disordered" evidence="5">
    <location>
        <begin position="802"/>
        <end position="946"/>
    </location>
</feature>
<protein>
    <recommendedName>
        <fullName evidence="8">Protein farnesyltransferase alpha subunit</fullName>
    </recommendedName>
</protein>
<name>A0ABQ7TYT3_SOLTU</name>
<organism evidence="6 7">
    <name type="scientific">Solanum tuberosum</name>
    <name type="common">Potato</name>
    <dbReference type="NCBI Taxonomy" id="4113"/>
    <lineage>
        <taxon>Eukaryota</taxon>
        <taxon>Viridiplantae</taxon>
        <taxon>Streptophyta</taxon>
        <taxon>Embryophyta</taxon>
        <taxon>Tracheophyta</taxon>
        <taxon>Spermatophyta</taxon>
        <taxon>Magnoliopsida</taxon>
        <taxon>eudicotyledons</taxon>
        <taxon>Gunneridae</taxon>
        <taxon>Pentapetalae</taxon>
        <taxon>asterids</taxon>
        <taxon>lamiids</taxon>
        <taxon>Solanales</taxon>
        <taxon>Solanaceae</taxon>
        <taxon>Solanoideae</taxon>
        <taxon>Solaneae</taxon>
        <taxon>Solanum</taxon>
    </lineage>
</organism>
<dbReference type="InterPro" id="IPR028364">
    <property type="entry name" value="Ribosomal_uL1/biogenesis"/>
</dbReference>
<dbReference type="Pfam" id="PF01239">
    <property type="entry name" value="PPTA"/>
    <property type="match status" value="3"/>
</dbReference>
<dbReference type="InterPro" id="IPR002088">
    <property type="entry name" value="Prenyl_trans_a"/>
</dbReference>
<dbReference type="InterPro" id="IPR016095">
    <property type="entry name" value="Ribosomal_uL1_3-a/b-sand"/>
</dbReference>
<comment type="similarity">
    <text evidence="1">Belongs to the protein prenyltransferase subunit alpha family.</text>
</comment>
<feature type="compositionally biased region" description="Basic and acidic residues" evidence="5">
    <location>
        <begin position="903"/>
        <end position="916"/>
    </location>
</feature>
<dbReference type="PROSITE" id="PS51147">
    <property type="entry name" value="PFTA"/>
    <property type="match status" value="1"/>
</dbReference>
<feature type="compositionally biased region" description="Acidic residues" evidence="5">
    <location>
        <begin position="842"/>
        <end position="873"/>
    </location>
</feature>
<evidence type="ECO:0000313" key="6">
    <source>
        <dbReference type="EMBL" id="KAH0739884.1"/>
    </source>
</evidence>
<dbReference type="Gene3D" id="1.25.40.120">
    <property type="entry name" value="Protein prenylyltransferase"/>
    <property type="match status" value="1"/>
</dbReference>
<dbReference type="SUPFAM" id="SSF56808">
    <property type="entry name" value="Ribosomal protein L1"/>
    <property type="match status" value="1"/>
</dbReference>
<evidence type="ECO:0000313" key="7">
    <source>
        <dbReference type="Proteomes" id="UP000826656"/>
    </source>
</evidence>
<keyword evidence="7" id="KW-1185">Reference proteome</keyword>
<evidence type="ECO:0000256" key="5">
    <source>
        <dbReference type="SAM" id="MobiDB-lite"/>
    </source>
</evidence>
<evidence type="ECO:0000256" key="2">
    <source>
        <dbReference type="ARBA" id="ARBA00022602"/>
    </source>
</evidence>
<feature type="compositionally biased region" description="Basic and acidic residues" evidence="5">
    <location>
        <begin position="923"/>
        <end position="935"/>
    </location>
</feature>
<dbReference type="InterPro" id="IPR023674">
    <property type="entry name" value="Ribosomal_uL1-like"/>
</dbReference>
<feature type="compositionally biased region" description="Basic and acidic residues" evidence="5">
    <location>
        <begin position="812"/>
        <end position="822"/>
    </location>
</feature>
<accession>A0ABQ7TYT3</accession>
<keyword evidence="3" id="KW-0808">Transferase</keyword>
<evidence type="ECO:0008006" key="8">
    <source>
        <dbReference type="Google" id="ProtNLM"/>
    </source>
</evidence>
<dbReference type="EMBL" id="JAIVGD010000028">
    <property type="protein sequence ID" value="KAH0739884.1"/>
    <property type="molecule type" value="Genomic_DNA"/>
</dbReference>
<dbReference type="CDD" id="cd00403">
    <property type="entry name" value="Ribosomal_L1"/>
    <property type="match status" value="1"/>
</dbReference>
<comment type="caution">
    <text evidence="6">The sequence shown here is derived from an EMBL/GenBank/DDBJ whole genome shotgun (WGS) entry which is preliminary data.</text>
</comment>
<proteinExistence type="inferred from homology"/>
<evidence type="ECO:0000256" key="3">
    <source>
        <dbReference type="ARBA" id="ARBA00022679"/>
    </source>
</evidence>
<dbReference type="Gene3D" id="3.40.50.790">
    <property type="match status" value="1"/>
</dbReference>
<feature type="compositionally biased region" description="Basic residues" evidence="5">
    <location>
        <begin position="937"/>
        <end position="946"/>
    </location>
</feature>
<dbReference type="SUPFAM" id="SSF48439">
    <property type="entry name" value="Protein prenylyltransferase"/>
    <property type="match status" value="1"/>
</dbReference>
<evidence type="ECO:0000256" key="1">
    <source>
        <dbReference type="ARBA" id="ARBA00006734"/>
    </source>
</evidence>
<keyword evidence="4" id="KW-0677">Repeat</keyword>
<dbReference type="Pfam" id="PF00687">
    <property type="entry name" value="Ribosomal_L1"/>
    <property type="match status" value="1"/>
</dbReference>
<dbReference type="PANTHER" id="PTHR11129:SF10">
    <property type="entry name" value="PROTEIN PRENYLYLTRANSFERASE SUPERFAMILY PROTEIN"/>
    <property type="match status" value="1"/>
</dbReference>
<keyword evidence="2" id="KW-0637">Prenyltransferase</keyword>
<evidence type="ECO:0000256" key="4">
    <source>
        <dbReference type="ARBA" id="ARBA00022737"/>
    </source>
</evidence>
<dbReference type="Proteomes" id="UP000826656">
    <property type="component" value="Unassembled WGS sequence"/>
</dbReference>
<feature type="compositionally biased region" description="Basic and acidic residues" evidence="5">
    <location>
        <begin position="874"/>
        <end position="885"/>
    </location>
</feature>
<reference evidence="6 7" key="1">
    <citation type="journal article" date="2021" name="bioRxiv">
        <title>Chromosome-scale and haplotype-resolved genome assembly of a tetraploid potato cultivar.</title>
        <authorList>
            <person name="Sun H."/>
            <person name="Jiao W.-B."/>
            <person name="Krause K."/>
            <person name="Campoy J.A."/>
            <person name="Goel M."/>
            <person name="Folz-Donahue K."/>
            <person name="Kukat C."/>
            <person name="Huettel B."/>
            <person name="Schneeberger K."/>
        </authorList>
    </citation>
    <scope>NUCLEOTIDE SEQUENCE [LARGE SCALE GENOMIC DNA]</scope>
    <source>
        <strain evidence="6">SolTubOtavaFocal</strain>
        <tissue evidence="6">Leaves</tissue>
    </source>
</reference>
<dbReference type="PANTHER" id="PTHR11129">
    <property type="entry name" value="PROTEIN FARNESYLTRANSFERASE ALPHA SUBUNIT/RAB GERANYLGERANYL TRANSFERASE ALPHA SUBUNIT"/>
    <property type="match status" value="1"/>
</dbReference>